<dbReference type="InterPro" id="IPR004843">
    <property type="entry name" value="Calcineurin-like_PHP"/>
</dbReference>
<evidence type="ECO:0000256" key="2">
    <source>
        <dbReference type="ARBA" id="ARBA00022729"/>
    </source>
</evidence>
<comment type="subunit">
    <text evidence="1">Homodimer.</text>
</comment>
<keyword evidence="3" id="KW-0378">Hydrolase</keyword>
<dbReference type="PANTHER" id="PTHR45778">
    <property type="entry name" value="PURPLE ACID PHOSPHATASE-RELATED"/>
    <property type="match status" value="1"/>
</dbReference>
<keyword evidence="2" id="KW-0732">Signal</keyword>
<comment type="similarity">
    <text evidence="3">Belongs to the metallophosphoesterase superfamily. Purple acid phosphatase family.</text>
</comment>
<dbReference type="InterPro" id="IPR029052">
    <property type="entry name" value="Metallo-depent_PP-like"/>
</dbReference>
<dbReference type="GO" id="GO:0046872">
    <property type="term" value="F:metal ion binding"/>
    <property type="evidence" value="ECO:0007669"/>
    <property type="project" value="InterPro"/>
</dbReference>
<dbReference type="GO" id="GO:0003993">
    <property type="term" value="F:acid phosphatase activity"/>
    <property type="evidence" value="ECO:0007669"/>
    <property type="project" value="UniProtKB-EC"/>
</dbReference>
<evidence type="ECO:0000256" key="3">
    <source>
        <dbReference type="RuleBase" id="RU361203"/>
    </source>
</evidence>
<dbReference type="Pfam" id="PF00149">
    <property type="entry name" value="Metallophos"/>
    <property type="match status" value="1"/>
</dbReference>
<dbReference type="EC" id="3.1.3.2" evidence="3"/>
<organism evidence="5 6">
    <name type="scientific">Perkinsus olseni</name>
    <name type="common">Perkinsus atlanticus</name>
    <dbReference type="NCBI Taxonomy" id="32597"/>
    <lineage>
        <taxon>Eukaryota</taxon>
        <taxon>Sar</taxon>
        <taxon>Alveolata</taxon>
        <taxon>Perkinsozoa</taxon>
        <taxon>Perkinsea</taxon>
        <taxon>Perkinsida</taxon>
        <taxon>Perkinsidae</taxon>
        <taxon>Perkinsus</taxon>
    </lineage>
</organism>
<reference evidence="5 6" key="1">
    <citation type="submission" date="2020-04" db="EMBL/GenBank/DDBJ databases">
        <title>Perkinsus olseni comparative genomics.</title>
        <authorList>
            <person name="Bogema D.R."/>
        </authorList>
    </citation>
    <scope>NUCLEOTIDE SEQUENCE [LARGE SCALE GENOMIC DNA]</scope>
    <source>
        <strain evidence="5">ATCC PRA-179</strain>
    </source>
</reference>
<dbReference type="AlphaFoldDB" id="A0A7J6KUJ1"/>
<sequence length="378" mass="41639">MFRIKLSALNESKGYELRPVNPRGGGYVVKYLTGDGDEVCSTDLTFTQGDDEPTQAHITVNGDDRLRVNWLSASSDRGQVYYQTLGSTAWTRYDETSDPRTYSEQDMCYAPANGQGYRNPGFFHSVMLSNVAQGGTVQIKTGNGTSRTFTTSPRLLAGNPLRHSVFLVGDLGTTGARMIGEAWGFGTLEFPAPAPDHVLSHMRKNDKIRLSIIYGDVAYASGFSTVWDQFGGEIENSTGMTRQLVTSVGNHEFVSFNNPSGWYPPFGNYKSPDSGGECGVPFTHRPMYSSCPFDEYDGGIADALKANVAPLLQKYNVDLYFTGHLHRTMAHLEKALDVVGYVELDVVGRNELRGSFWGYNASLGDMTVQDTFSIERPQ</sequence>
<feature type="domain" description="Calcineurin-like phosphoesterase" evidence="4">
    <location>
        <begin position="168"/>
        <end position="327"/>
    </location>
</feature>
<dbReference type="PANTHER" id="PTHR45778:SF3">
    <property type="entry name" value="PURPLE ACID PHOSPHATASE"/>
    <property type="match status" value="1"/>
</dbReference>
<protein>
    <recommendedName>
        <fullName evidence="3">Purple acid phosphatase</fullName>
        <ecNumber evidence="3">3.1.3.2</ecNumber>
    </recommendedName>
</protein>
<dbReference type="EMBL" id="JABAHT010001100">
    <property type="protein sequence ID" value="KAF4650211.1"/>
    <property type="molecule type" value="Genomic_DNA"/>
</dbReference>
<dbReference type="Gene3D" id="3.60.21.10">
    <property type="match status" value="2"/>
</dbReference>
<comment type="catalytic activity">
    <reaction evidence="3">
        <text>a phosphate monoester + H2O = an alcohol + phosphate</text>
        <dbReference type="Rhea" id="RHEA:15017"/>
        <dbReference type="ChEBI" id="CHEBI:15377"/>
        <dbReference type="ChEBI" id="CHEBI:30879"/>
        <dbReference type="ChEBI" id="CHEBI:43474"/>
        <dbReference type="ChEBI" id="CHEBI:67140"/>
        <dbReference type="EC" id="3.1.3.2"/>
    </reaction>
</comment>
<evidence type="ECO:0000313" key="5">
    <source>
        <dbReference type="EMBL" id="KAF4650211.1"/>
    </source>
</evidence>
<dbReference type="SUPFAM" id="SSF49363">
    <property type="entry name" value="Purple acid phosphatase, N-terminal domain"/>
    <property type="match status" value="1"/>
</dbReference>
<comment type="caution">
    <text evidence="5">The sequence shown here is derived from an EMBL/GenBank/DDBJ whole genome shotgun (WGS) entry which is preliminary data.</text>
</comment>
<evidence type="ECO:0000313" key="6">
    <source>
        <dbReference type="Proteomes" id="UP000570595"/>
    </source>
</evidence>
<gene>
    <name evidence="5" type="ORF">FOZ61_000583</name>
</gene>
<dbReference type="OrthoDB" id="419159at2759"/>
<evidence type="ECO:0000259" key="4">
    <source>
        <dbReference type="Pfam" id="PF00149"/>
    </source>
</evidence>
<proteinExistence type="inferred from homology"/>
<name>A0A7J6KUJ1_PEROL</name>
<dbReference type="InterPro" id="IPR008963">
    <property type="entry name" value="Purple_acid_Pase-like_N"/>
</dbReference>
<dbReference type="Proteomes" id="UP000570595">
    <property type="component" value="Unassembled WGS sequence"/>
</dbReference>
<evidence type="ECO:0000256" key="1">
    <source>
        <dbReference type="ARBA" id="ARBA00011738"/>
    </source>
</evidence>
<dbReference type="SUPFAM" id="SSF56300">
    <property type="entry name" value="Metallo-dependent phosphatases"/>
    <property type="match status" value="1"/>
</dbReference>
<accession>A0A7J6KUJ1</accession>